<feature type="signal peptide" evidence="3">
    <location>
        <begin position="1"/>
        <end position="21"/>
    </location>
</feature>
<evidence type="ECO:0000256" key="3">
    <source>
        <dbReference type="SAM" id="SignalP"/>
    </source>
</evidence>
<protein>
    <submittedName>
        <fullName evidence="4">Potassium channel blocker pMeKTx12-1</fullName>
    </submittedName>
</protein>
<reference evidence="4" key="1">
    <citation type="submission" date="2013-09" db="EMBL/GenBank/DDBJ databases">
        <title>Variability of potassium channel blockers in Mesobuthus eupeus.</title>
        <authorList>
            <person name="Kuzmenkov A.I."/>
            <person name="Vassilevski A.A."/>
            <person name="Grishin E.V."/>
        </authorList>
    </citation>
    <scope>NUCLEOTIDE SEQUENCE</scope>
</reference>
<keyword evidence="3" id="KW-0732">Signal</keyword>
<dbReference type="InterPro" id="IPR036574">
    <property type="entry name" value="Scorpion_toxin-like_sf"/>
</dbReference>
<keyword evidence="2" id="KW-0964">Secreted</keyword>
<feature type="chain" id="PRO_5001836530" evidence="3">
    <location>
        <begin position="22"/>
        <end position="57"/>
    </location>
</feature>
<evidence type="ECO:0000313" key="4">
    <source>
        <dbReference type="EMBL" id="AIL48783.1"/>
    </source>
</evidence>
<proteinExistence type="evidence at transcript level"/>
<evidence type="ECO:0000256" key="1">
    <source>
        <dbReference type="ARBA" id="ARBA00004613"/>
    </source>
</evidence>
<dbReference type="EMBL" id="KF612525">
    <property type="protein sequence ID" value="AIL48783.1"/>
    <property type="molecule type" value="mRNA"/>
</dbReference>
<comment type="subcellular location">
    <subcellularLocation>
        <location evidence="1">Secreted</location>
    </subcellularLocation>
</comment>
<organism evidence="4">
    <name type="scientific">Mesobuthus eupeus</name>
    <name type="common">Lesser Asian scorpion</name>
    <name type="synonym">Buthus eupeus</name>
    <dbReference type="NCBI Taxonomy" id="34648"/>
    <lineage>
        <taxon>Eukaryota</taxon>
        <taxon>Metazoa</taxon>
        <taxon>Ecdysozoa</taxon>
        <taxon>Arthropoda</taxon>
        <taxon>Chelicerata</taxon>
        <taxon>Arachnida</taxon>
        <taxon>Scorpiones</taxon>
        <taxon>Buthida</taxon>
        <taxon>Buthoidea</taxon>
        <taxon>Buthidae</taxon>
        <taxon>Mesobuthus</taxon>
    </lineage>
</organism>
<dbReference type="Pfam" id="PF00451">
    <property type="entry name" value="Toxin_2"/>
    <property type="match status" value="1"/>
</dbReference>
<dbReference type="Gene3D" id="3.30.30.10">
    <property type="entry name" value="Knottin, scorpion toxin-like"/>
    <property type="match status" value="1"/>
</dbReference>
<dbReference type="SUPFAM" id="SSF57095">
    <property type="entry name" value="Scorpion toxin-like"/>
    <property type="match status" value="1"/>
</dbReference>
<accession>A0A088DAE4</accession>
<dbReference type="GO" id="GO:0005576">
    <property type="term" value="C:extracellular region"/>
    <property type="evidence" value="ECO:0007669"/>
    <property type="project" value="UniProtKB-SubCell"/>
</dbReference>
<dbReference type="GO" id="GO:0008200">
    <property type="term" value="F:ion channel inhibitor activity"/>
    <property type="evidence" value="ECO:0007669"/>
    <property type="project" value="InterPro"/>
</dbReference>
<dbReference type="GO" id="GO:0034220">
    <property type="term" value="P:monoatomic ion transmembrane transport"/>
    <property type="evidence" value="ECO:0007669"/>
    <property type="project" value="UniProtKB-KW"/>
</dbReference>
<dbReference type="AlphaFoldDB" id="A0A088DAE4"/>
<dbReference type="InterPro" id="IPR001947">
    <property type="entry name" value="Scorpion_toxinS_K_inh"/>
</dbReference>
<keyword evidence="4" id="KW-0407">Ion channel</keyword>
<keyword evidence="4" id="KW-0813">Transport</keyword>
<sequence length="57" mass="6466">MKISFVLLLTLFICSIGWSEARPTDIKCSESYQCFPVCKSRFGKTNGRCVKGFCDCF</sequence>
<keyword evidence="4" id="KW-0406">Ion transport</keyword>
<name>A0A088DAE4_MESEU</name>
<evidence type="ECO:0000256" key="2">
    <source>
        <dbReference type="ARBA" id="ARBA00022525"/>
    </source>
</evidence>